<dbReference type="Gene3D" id="6.10.250.780">
    <property type="match status" value="1"/>
</dbReference>
<evidence type="ECO:0000256" key="5">
    <source>
        <dbReference type="ARBA" id="ARBA00023136"/>
    </source>
</evidence>
<keyword evidence="3" id="KW-0547">Nucleotide-binding</keyword>
<dbReference type="RefSeq" id="WP_377904463.1">
    <property type="nucleotide sequence ID" value="NZ_JBHRZS010000006.1"/>
</dbReference>
<evidence type="ECO:0000256" key="1">
    <source>
        <dbReference type="ARBA" id="ARBA00004370"/>
    </source>
</evidence>
<keyword evidence="12" id="KW-1185">Reference proteome</keyword>
<accession>A0ABV8ASJ4</accession>
<dbReference type="SUPFAM" id="SSF48452">
    <property type="entry name" value="TPR-like"/>
    <property type="match status" value="2"/>
</dbReference>
<dbReference type="InterPro" id="IPR050401">
    <property type="entry name" value="Cyclic_nucleotide_synthase"/>
</dbReference>
<proteinExistence type="inferred from homology"/>
<dbReference type="Proteomes" id="UP001595805">
    <property type="component" value="Unassembled WGS sequence"/>
</dbReference>
<comment type="caution">
    <text evidence="11">The sequence shown here is derived from an EMBL/GenBank/DDBJ whole genome shotgun (WGS) entry which is preliminary data.</text>
</comment>
<evidence type="ECO:0000256" key="8">
    <source>
        <dbReference type="SAM" id="Phobius"/>
    </source>
</evidence>
<evidence type="ECO:0000256" key="7">
    <source>
        <dbReference type="RuleBase" id="RU000405"/>
    </source>
</evidence>
<dbReference type="EMBL" id="JBHRZS010000006">
    <property type="protein sequence ID" value="MFC3879749.1"/>
    <property type="molecule type" value="Genomic_DNA"/>
</dbReference>
<evidence type="ECO:0000256" key="4">
    <source>
        <dbReference type="ARBA" id="ARBA00022989"/>
    </source>
</evidence>
<protein>
    <submittedName>
        <fullName evidence="11">Adenylate/guanylate cyclase domain-containing protein</fullName>
    </submittedName>
</protein>
<dbReference type="Pfam" id="PF00211">
    <property type="entry name" value="Guanylate_cyc"/>
    <property type="match status" value="1"/>
</dbReference>
<evidence type="ECO:0000256" key="3">
    <source>
        <dbReference type="ARBA" id="ARBA00022741"/>
    </source>
</evidence>
<dbReference type="InterPro" id="IPR001054">
    <property type="entry name" value="A/G_cyclase"/>
</dbReference>
<keyword evidence="6 7" id="KW-0456">Lyase</keyword>
<keyword evidence="2 8" id="KW-0812">Transmembrane</keyword>
<dbReference type="SUPFAM" id="SSF55073">
    <property type="entry name" value="Nucleotide cyclase"/>
    <property type="match status" value="1"/>
</dbReference>
<reference evidence="12" key="1">
    <citation type="journal article" date="2019" name="Int. J. Syst. Evol. Microbiol.">
        <title>The Global Catalogue of Microorganisms (GCM) 10K type strain sequencing project: providing services to taxonomists for standard genome sequencing and annotation.</title>
        <authorList>
            <consortium name="The Broad Institute Genomics Platform"/>
            <consortium name="The Broad Institute Genome Sequencing Center for Infectious Disease"/>
            <person name="Wu L."/>
            <person name="Ma J."/>
        </authorList>
    </citation>
    <scope>NUCLEOTIDE SEQUENCE [LARGE SCALE GENOMIC DNA]</scope>
    <source>
        <strain evidence="12">CCUG 60523</strain>
    </source>
</reference>
<feature type="domain" description="Guanylate cyclase" evidence="10">
    <location>
        <begin position="455"/>
        <end position="584"/>
    </location>
</feature>
<dbReference type="InterPro" id="IPR029787">
    <property type="entry name" value="Nucleotide_cyclase"/>
</dbReference>
<dbReference type="PROSITE" id="PS00452">
    <property type="entry name" value="GUANYLATE_CYCLASE_1"/>
    <property type="match status" value="1"/>
</dbReference>
<dbReference type="PROSITE" id="PS50125">
    <property type="entry name" value="GUANYLATE_CYCLASE_2"/>
    <property type="match status" value="1"/>
</dbReference>
<evidence type="ECO:0000313" key="11">
    <source>
        <dbReference type="EMBL" id="MFC3879749.1"/>
    </source>
</evidence>
<comment type="subcellular location">
    <subcellularLocation>
        <location evidence="1">Membrane</location>
    </subcellularLocation>
</comment>
<comment type="similarity">
    <text evidence="7">Belongs to the adenylyl cyclase class-4/guanylyl cyclase family.</text>
</comment>
<evidence type="ECO:0000256" key="9">
    <source>
        <dbReference type="SAM" id="SignalP"/>
    </source>
</evidence>
<keyword evidence="9" id="KW-0732">Signal</keyword>
<dbReference type="CDD" id="cd07302">
    <property type="entry name" value="CHD"/>
    <property type="match status" value="1"/>
</dbReference>
<dbReference type="SMART" id="SM00028">
    <property type="entry name" value="TPR"/>
    <property type="match status" value="5"/>
</dbReference>
<organism evidence="11 12">
    <name type="scientific">Algoriphagus namhaensis</name>
    <dbReference type="NCBI Taxonomy" id="915353"/>
    <lineage>
        <taxon>Bacteria</taxon>
        <taxon>Pseudomonadati</taxon>
        <taxon>Bacteroidota</taxon>
        <taxon>Cytophagia</taxon>
        <taxon>Cytophagales</taxon>
        <taxon>Cyclobacteriaceae</taxon>
        <taxon>Algoriphagus</taxon>
    </lineage>
</organism>
<dbReference type="Pfam" id="PF13424">
    <property type="entry name" value="TPR_12"/>
    <property type="match status" value="1"/>
</dbReference>
<name>A0ABV8ASJ4_9BACT</name>
<dbReference type="InterPro" id="IPR011990">
    <property type="entry name" value="TPR-like_helical_dom_sf"/>
</dbReference>
<feature type="transmembrane region" description="Helical" evidence="8">
    <location>
        <begin position="387"/>
        <end position="404"/>
    </location>
</feature>
<sequence>MRKSLFFLLFLISPIISTGQSLDSLVNQAYQAYSDYEYERAISLADEAIILAEQSGNTKILTQATLYKALTTQEKDPSLADPKAILALIEKMKELGLDQDRARAHGFLATQYAAFGDIDESAKNRLIAMDIYREIGNLSGVSASHSSLSLLYYDQHEYDSAFYHARKSVEIDKGFDDPAEIQGSYNNLAIIFEHTGPIDSAIYYHKLSNEAAVQTGNPYAIGISLSNLGNNYAIKGDYKLAEETLLEALRIRDSLGYARGLAYTHNRLANLYQQINELNKAKYHADQSLINAEKANEVKVLRMSYERLMEIAEKTGDYRSELEYMKKATALKDSILSESNTKALTQMVLNYDFEKRQLLDSIQDEQARMERELVFNERLEIARNRQIIFVISGLLLGVIAIGFYRRSQYIKKSSEIIAKEKERSDELLLNILPAAVAEELKATGHSEARQFEQVTVIFTDFAGFTKKAANLSADELVKELNICFKAFDTIIDEYKLEKIKTIGDAYMAAGGLNSESTVENVVMAALKMNAFIAQRNHNSKIKAGVKFDMRCGINTGPVVAGIVGIKKFQYDIWGDTVNVAQRMESNCELNHVNISEATYEHVKDDPRFRFEYRGKIEVKGKGELPMWNVEEAES</sequence>
<keyword evidence="5 8" id="KW-0472">Membrane</keyword>
<evidence type="ECO:0000313" key="12">
    <source>
        <dbReference type="Proteomes" id="UP001595805"/>
    </source>
</evidence>
<keyword evidence="4 8" id="KW-1133">Transmembrane helix</keyword>
<dbReference type="PANTHER" id="PTHR11920:SF335">
    <property type="entry name" value="GUANYLATE CYCLASE"/>
    <property type="match status" value="1"/>
</dbReference>
<dbReference type="Gene3D" id="1.25.40.10">
    <property type="entry name" value="Tetratricopeptide repeat domain"/>
    <property type="match status" value="2"/>
</dbReference>
<dbReference type="InterPro" id="IPR018297">
    <property type="entry name" value="A/G_cyclase_CS"/>
</dbReference>
<dbReference type="Gene3D" id="3.30.70.1230">
    <property type="entry name" value="Nucleotide cyclase"/>
    <property type="match status" value="1"/>
</dbReference>
<evidence type="ECO:0000256" key="2">
    <source>
        <dbReference type="ARBA" id="ARBA00022692"/>
    </source>
</evidence>
<feature type="signal peptide" evidence="9">
    <location>
        <begin position="1"/>
        <end position="18"/>
    </location>
</feature>
<gene>
    <name evidence="11" type="ORF">ACFOSV_06160</name>
</gene>
<evidence type="ECO:0000256" key="6">
    <source>
        <dbReference type="ARBA" id="ARBA00023239"/>
    </source>
</evidence>
<evidence type="ECO:0000259" key="10">
    <source>
        <dbReference type="PROSITE" id="PS50125"/>
    </source>
</evidence>
<dbReference type="SMART" id="SM00044">
    <property type="entry name" value="CYCc"/>
    <property type="match status" value="1"/>
</dbReference>
<dbReference type="PANTHER" id="PTHR11920">
    <property type="entry name" value="GUANYLYL CYCLASE"/>
    <property type="match status" value="1"/>
</dbReference>
<feature type="chain" id="PRO_5047185021" evidence="9">
    <location>
        <begin position="19"/>
        <end position="634"/>
    </location>
</feature>
<dbReference type="InterPro" id="IPR019734">
    <property type="entry name" value="TPR_rpt"/>
</dbReference>